<sequence length="875" mass="100020">MKHHFFSLLMALFFSGSLLGQEQSSYIHYLTSKEHLVTIHLSDAMLMHEMRETPSPLNNAVVGERAVSLMWPLAGDNQIHGSGLDGMETPKISKSSQMYRVRLSQDRNFKDNVIEAVCSWPFYNPEIPLADGVWYWQYGYVEGGSTSWSEVLKFTQEPHQDRFSPPSFKTFISKLPSRHPRVLVASDEWDTFISQSEDAPERAWYIARAEKILKVPMKHIDDTDTSKMAGLDNEVKRNALLTRESRRIVDKEEVNAEVFVRAYLLTKDDRYYKEAMKRILEMIKWEESPNFVGDFNESALLSLCSMAYDAFYDKLDASQKRLLLKEVQKNGTKFFNRFNNHLENHIADNHVWQMAFRIFTMATFSVYGDLPEAEVWADYCYNLWVARFPGLNQDGAWHNGDSYFHVNIRTLIEVPYFYSRISGYDFFSDPWYEGSAMYVIYQQPPFSKSAGNGSSHQNVLQPNGGRVGYADALARLINNTYSADYVRCILQKEPDLLRKAFMAKTGDLSWFRLQNHTPLPEGRKMKDLPLAYVFPQTGVATLMSDWENFSRNAMLTFRSSPYGSTSHAIANQNAFNTFFDGKPLFYSSGHHISFTDEHSVYCHRSTRAHNSILVNGMGQRIGTEGYGWIPRYYTGKRISYFVGDASNAYGEVISPLWLARGRDSGLEYSPANGWDKNRLKTFRRHIVELGNAGLIFIYDELEADTAVTWSYLLHTIEHPMIIKNDKGVMHITATNAGGVSDAYLFANDKLETKQTDQFFYPAVNWLRADDKGYFAPYKNHWHFTATSPHSPVYRFATVVSTHGQGSAGVVPEKISKDTLKAGGWIIKMNISPKGKATFTIENKAENIVLEYDGSTKITEEGRTVILKDQVPELEI</sequence>
<dbReference type="InterPro" id="IPR012480">
    <property type="entry name" value="Hepar_II_III_C"/>
</dbReference>
<dbReference type="Pfam" id="PF16332">
    <property type="entry name" value="DUF4962"/>
    <property type="match status" value="1"/>
</dbReference>
<accession>A0A413V861</accession>
<dbReference type="Pfam" id="PF07940">
    <property type="entry name" value="Hepar_II_III_C"/>
    <property type="match status" value="1"/>
</dbReference>
<evidence type="ECO:0000256" key="1">
    <source>
        <dbReference type="ARBA" id="ARBA00004196"/>
    </source>
</evidence>
<dbReference type="InterPro" id="IPR032518">
    <property type="entry name" value="HepII_N"/>
</dbReference>
<dbReference type="AlphaFoldDB" id="A0A413V861"/>
<dbReference type="Gene3D" id="1.50.10.100">
    <property type="entry name" value="Chondroitin AC/alginate lyase"/>
    <property type="match status" value="1"/>
</dbReference>
<dbReference type="EMBL" id="QSGO01000030">
    <property type="protein sequence ID" value="RHB29756.1"/>
    <property type="molecule type" value="Genomic_DNA"/>
</dbReference>
<dbReference type="Proteomes" id="UP000284379">
    <property type="component" value="Unassembled WGS sequence"/>
</dbReference>
<dbReference type="GO" id="GO:0030313">
    <property type="term" value="C:cell envelope"/>
    <property type="evidence" value="ECO:0007669"/>
    <property type="project" value="UniProtKB-SubCell"/>
</dbReference>
<dbReference type="RefSeq" id="WP_122202265.1">
    <property type="nucleotide sequence ID" value="NZ_JBDFVJ010000040.1"/>
</dbReference>
<comment type="subcellular location">
    <subcellularLocation>
        <location evidence="1">Cell envelope</location>
    </subcellularLocation>
</comment>
<feature type="domain" description="Heparinase II N-terminal" evidence="4">
    <location>
        <begin position="46"/>
        <end position="516"/>
    </location>
</feature>
<dbReference type="InterPro" id="IPR013783">
    <property type="entry name" value="Ig-like_fold"/>
</dbReference>
<comment type="caution">
    <text evidence="5">The sequence shown here is derived from an EMBL/GenBank/DDBJ whole genome shotgun (WGS) entry which is preliminary data.</text>
</comment>
<name>A0A413V861_9BACE</name>
<keyword evidence="2" id="KW-0732">Signal</keyword>
<feature type="chain" id="PRO_5019131130" evidence="2">
    <location>
        <begin position="21"/>
        <end position="875"/>
    </location>
</feature>
<gene>
    <name evidence="5" type="ORF">DW888_19520</name>
</gene>
<evidence type="ECO:0000256" key="2">
    <source>
        <dbReference type="SAM" id="SignalP"/>
    </source>
</evidence>
<reference evidence="5 6" key="1">
    <citation type="submission" date="2018-08" db="EMBL/GenBank/DDBJ databases">
        <title>A genome reference for cultivated species of the human gut microbiota.</title>
        <authorList>
            <person name="Zou Y."/>
            <person name="Xue W."/>
            <person name="Luo G."/>
        </authorList>
    </citation>
    <scope>NUCLEOTIDE SEQUENCE [LARGE SCALE GENOMIC DNA]</scope>
    <source>
        <strain evidence="5 6">AM40-30BH</strain>
    </source>
</reference>
<organism evidence="5 6">
    <name type="scientific">Bacteroides nordii</name>
    <dbReference type="NCBI Taxonomy" id="291645"/>
    <lineage>
        <taxon>Bacteria</taxon>
        <taxon>Pseudomonadati</taxon>
        <taxon>Bacteroidota</taxon>
        <taxon>Bacteroidia</taxon>
        <taxon>Bacteroidales</taxon>
        <taxon>Bacteroidaceae</taxon>
        <taxon>Bacteroides</taxon>
    </lineage>
</organism>
<proteinExistence type="predicted"/>
<dbReference type="SUPFAM" id="SSF48230">
    <property type="entry name" value="Chondroitin AC/alginate lyase"/>
    <property type="match status" value="1"/>
</dbReference>
<dbReference type="Gene3D" id="2.60.40.10">
    <property type="entry name" value="Immunoglobulins"/>
    <property type="match status" value="1"/>
</dbReference>
<dbReference type="Gene3D" id="2.70.98.70">
    <property type="match status" value="1"/>
</dbReference>
<evidence type="ECO:0000259" key="3">
    <source>
        <dbReference type="Pfam" id="PF07940"/>
    </source>
</evidence>
<dbReference type="GO" id="GO:0016829">
    <property type="term" value="F:lyase activity"/>
    <property type="evidence" value="ECO:0007669"/>
    <property type="project" value="InterPro"/>
</dbReference>
<feature type="domain" description="Heparinase II/III-like C-terminal" evidence="3">
    <location>
        <begin position="533"/>
        <end position="750"/>
    </location>
</feature>
<evidence type="ECO:0000313" key="5">
    <source>
        <dbReference type="EMBL" id="RHB29756.1"/>
    </source>
</evidence>
<feature type="signal peptide" evidence="2">
    <location>
        <begin position="1"/>
        <end position="20"/>
    </location>
</feature>
<evidence type="ECO:0000259" key="4">
    <source>
        <dbReference type="Pfam" id="PF16332"/>
    </source>
</evidence>
<protein>
    <submittedName>
        <fullName evidence="5">DUF4962 domain-containing protein</fullName>
    </submittedName>
</protein>
<evidence type="ECO:0000313" key="6">
    <source>
        <dbReference type="Proteomes" id="UP000284379"/>
    </source>
</evidence>
<dbReference type="InterPro" id="IPR008929">
    <property type="entry name" value="Chondroitin_lyas"/>
</dbReference>